<gene>
    <name evidence="3" type="ORF">DP939_26390</name>
</gene>
<feature type="transmembrane region" description="Helical" evidence="2">
    <location>
        <begin position="31"/>
        <end position="49"/>
    </location>
</feature>
<feature type="transmembrane region" description="Helical" evidence="2">
    <location>
        <begin position="6"/>
        <end position="24"/>
    </location>
</feature>
<organism evidence="3 4">
    <name type="scientific">Spongiactinospora rosea</name>
    <dbReference type="NCBI Taxonomy" id="2248750"/>
    <lineage>
        <taxon>Bacteria</taxon>
        <taxon>Bacillati</taxon>
        <taxon>Actinomycetota</taxon>
        <taxon>Actinomycetes</taxon>
        <taxon>Streptosporangiales</taxon>
        <taxon>Streptosporangiaceae</taxon>
        <taxon>Spongiactinospora</taxon>
    </lineage>
</organism>
<comment type="caution">
    <text evidence="3">The sequence shown here is derived from an EMBL/GenBank/DDBJ whole genome shotgun (WGS) entry which is preliminary data.</text>
</comment>
<evidence type="ECO:0000256" key="1">
    <source>
        <dbReference type="SAM" id="MobiDB-lite"/>
    </source>
</evidence>
<keyword evidence="2" id="KW-0812">Transmembrane</keyword>
<reference evidence="3 4" key="1">
    <citation type="submission" date="2018-06" db="EMBL/GenBank/DDBJ databases">
        <title>Sphaerisporangium craniellae sp. nov., isolated from a marine sponge in the South China Sea.</title>
        <authorList>
            <person name="Li L."/>
        </authorList>
    </citation>
    <scope>NUCLEOTIDE SEQUENCE [LARGE SCALE GENOMIC DNA]</scope>
    <source>
        <strain evidence="3 4">LHW63015</strain>
    </source>
</reference>
<proteinExistence type="predicted"/>
<evidence type="ECO:0000313" key="4">
    <source>
        <dbReference type="Proteomes" id="UP000253303"/>
    </source>
</evidence>
<keyword evidence="4" id="KW-1185">Reference proteome</keyword>
<dbReference type="AlphaFoldDB" id="A0A366LUP8"/>
<name>A0A366LUP8_9ACTN</name>
<evidence type="ECO:0000256" key="2">
    <source>
        <dbReference type="SAM" id="Phobius"/>
    </source>
</evidence>
<dbReference type="EMBL" id="QMEY01000013">
    <property type="protein sequence ID" value="RBQ17024.1"/>
    <property type="molecule type" value="Genomic_DNA"/>
</dbReference>
<feature type="compositionally biased region" description="Gly residues" evidence="1">
    <location>
        <begin position="57"/>
        <end position="82"/>
    </location>
</feature>
<evidence type="ECO:0000313" key="3">
    <source>
        <dbReference type="EMBL" id="RBQ17024.1"/>
    </source>
</evidence>
<protein>
    <submittedName>
        <fullName evidence="3">Uncharacterized protein</fullName>
    </submittedName>
</protein>
<keyword evidence="2" id="KW-1133">Transmembrane helix</keyword>
<dbReference type="Proteomes" id="UP000253303">
    <property type="component" value="Unassembled WGS sequence"/>
</dbReference>
<accession>A0A366LUP8</accession>
<feature type="region of interest" description="Disordered" evidence="1">
    <location>
        <begin position="51"/>
        <end position="82"/>
    </location>
</feature>
<sequence length="82" mass="7832">MEVVMVRAFLIGVALAFGVLIIAVDVFGRKAVGEFVVVMLIVGGVIGFLTTTSSGSGSDGGAGYSGSGGDGGFGDGGGDGGD</sequence>
<keyword evidence="2" id="KW-0472">Membrane</keyword>